<dbReference type="EMBL" id="JAMCCK010000006">
    <property type="protein sequence ID" value="MCL3992653.1"/>
    <property type="molecule type" value="Genomic_DNA"/>
</dbReference>
<evidence type="ECO:0000259" key="4">
    <source>
        <dbReference type="Pfam" id="PF03446"/>
    </source>
</evidence>
<dbReference type="SUPFAM" id="SSF51735">
    <property type="entry name" value="NAD(P)-binding Rossmann-fold domains"/>
    <property type="match status" value="1"/>
</dbReference>
<reference evidence="6 7" key="1">
    <citation type="submission" date="2022-05" db="EMBL/GenBank/DDBJ databases">
        <title>Genome Resource of Streptomyces lavenduligriseus GA1-1, a Strain with Broad-Spectrum Antifungal Activity against Phytopathogenic Fungi.</title>
        <authorList>
            <person name="Qi D."/>
        </authorList>
    </citation>
    <scope>NUCLEOTIDE SEQUENCE [LARGE SCALE GENOMIC DNA]</scope>
    <source>
        <strain evidence="6 7">GA1-1</strain>
    </source>
</reference>
<keyword evidence="2" id="KW-0560">Oxidoreductase</keyword>
<evidence type="ECO:0000313" key="7">
    <source>
        <dbReference type="Proteomes" id="UP001202052"/>
    </source>
</evidence>
<dbReference type="Gene3D" id="3.40.50.720">
    <property type="entry name" value="NAD(P)-binding Rossmann-like Domain"/>
    <property type="match status" value="1"/>
</dbReference>
<proteinExistence type="inferred from homology"/>
<keyword evidence="3" id="KW-0520">NAD</keyword>
<evidence type="ECO:0000313" key="6">
    <source>
        <dbReference type="EMBL" id="MCL3992653.1"/>
    </source>
</evidence>
<dbReference type="InterPro" id="IPR015815">
    <property type="entry name" value="HIBADH-related"/>
</dbReference>
<dbReference type="PANTHER" id="PTHR43580">
    <property type="entry name" value="OXIDOREDUCTASE GLYR1-RELATED"/>
    <property type="match status" value="1"/>
</dbReference>
<dbReference type="Pfam" id="PF03446">
    <property type="entry name" value="NAD_binding_2"/>
    <property type="match status" value="1"/>
</dbReference>
<sequence length="297" mass="31322">MDVGFIGLGVMGRPMALRLAHAGTPLVVWNRTPDRAEPLRTAGAEVAADAAEVFARAGVVLLMLADEAAVDAVLGRGTPELAARVAGRVIVHMGTTAPEYSRALETDIRAAGGRYAEAPVSGSRVPAEQGQLVAMLAGEEDAVAAVRPLLAPMCRETFGCGAVPGALLMKLSVNLFLITQVTGLAEAFHFAERQGLDRRLFLEVLDAGPMASAVSRMKAPKLRERDFSVQAAALDVLKNNRLIAEAARDARLASPLLDVCHALFRETVARGHGGEDMVAVLRAIEARTAEARTTEAS</sequence>
<comment type="caution">
    <text evidence="6">The sequence shown here is derived from an EMBL/GenBank/DDBJ whole genome shotgun (WGS) entry which is preliminary data.</text>
</comment>
<organism evidence="6 7">
    <name type="scientific">Streptomyces lavenduligriseus</name>
    <dbReference type="NCBI Taxonomy" id="67315"/>
    <lineage>
        <taxon>Bacteria</taxon>
        <taxon>Bacillati</taxon>
        <taxon>Actinomycetota</taxon>
        <taxon>Actinomycetes</taxon>
        <taxon>Kitasatosporales</taxon>
        <taxon>Streptomycetaceae</taxon>
        <taxon>Streptomyces</taxon>
    </lineage>
</organism>
<dbReference type="InterPro" id="IPR051265">
    <property type="entry name" value="HIBADH-related_NP60_sf"/>
</dbReference>
<evidence type="ECO:0000256" key="3">
    <source>
        <dbReference type="ARBA" id="ARBA00023027"/>
    </source>
</evidence>
<feature type="domain" description="6-phosphogluconate dehydrogenase NADP-binding" evidence="4">
    <location>
        <begin position="2"/>
        <end position="158"/>
    </location>
</feature>
<dbReference type="InterPro" id="IPR006115">
    <property type="entry name" value="6PGDH_NADP-bd"/>
</dbReference>
<evidence type="ECO:0000259" key="5">
    <source>
        <dbReference type="Pfam" id="PF14833"/>
    </source>
</evidence>
<dbReference type="InterPro" id="IPR008927">
    <property type="entry name" value="6-PGluconate_DH-like_C_sf"/>
</dbReference>
<protein>
    <submittedName>
        <fullName evidence="6">NAD(P)-dependent oxidoreductase</fullName>
    </submittedName>
</protein>
<dbReference type="Gene3D" id="1.10.1040.10">
    <property type="entry name" value="N-(1-d-carboxylethyl)-l-norvaline Dehydrogenase, domain 2"/>
    <property type="match status" value="1"/>
</dbReference>
<dbReference type="InterPro" id="IPR036291">
    <property type="entry name" value="NAD(P)-bd_dom_sf"/>
</dbReference>
<gene>
    <name evidence="6" type="ORF">M4438_03755</name>
</gene>
<feature type="domain" description="3-hydroxyisobutyrate dehydrogenase-like NAD-binding" evidence="5">
    <location>
        <begin position="169"/>
        <end position="283"/>
    </location>
</feature>
<dbReference type="PIRSF" id="PIRSF000103">
    <property type="entry name" value="HIBADH"/>
    <property type="match status" value="1"/>
</dbReference>
<dbReference type="Proteomes" id="UP001202052">
    <property type="component" value="Unassembled WGS sequence"/>
</dbReference>
<dbReference type="PANTHER" id="PTHR43580:SF2">
    <property type="entry name" value="CYTOKINE-LIKE NUCLEAR FACTOR N-PAC"/>
    <property type="match status" value="1"/>
</dbReference>
<comment type="similarity">
    <text evidence="1">Belongs to the HIBADH-related family.</text>
</comment>
<dbReference type="RefSeq" id="WP_249457170.1">
    <property type="nucleotide sequence ID" value="NZ_JAMCCK010000006.1"/>
</dbReference>
<dbReference type="InterPro" id="IPR013328">
    <property type="entry name" value="6PGD_dom2"/>
</dbReference>
<dbReference type="InterPro" id="IPR029154">
    <property type="entry name" value="HIBADH-like_NADP-bd"/>
</dbReference>
<dbReference type="SUPFAM" id="SSF48179">
    <property type="entry name" value="6-phosphogluconate dehydrogenase C-terminal domain-like"/>
    <property type="match status" value="1"/>
</dbReference>
<evidence type="ECO:0000256" key="2">
    <source>
        <dbReference type="ARBA" id="ARBA00023002"/>
    </source>
</evidence>
<dbReference type="Pfam" id="PF14833">
    <property type="entry name" value="NAD_binding_11"/>
    <property type="match status" value="1"/>
</dbReference>
<evidence type="ECO:0000256" key="1">
    <source>
        <dbReference type="ARBA" id="ARBA00009080"/>
    </source>
</evidence>
<dbReference type="PROSITE" id="PS00895">
    <property type="entry name" value="3_HYDROXYISOBUT_DH"/>
    <property type="match status" value="1"/>
</dbReference>
<accession>A0ABT0NPD0</accession>
<name>A0ABT0NPD0_9ACTN</name>
<keyword evidence="7" id="KW-1185">Reference proteome</keyword>
<dbReference type="InterPro" id="IPR002204">
    <property type="entry name" value="3-OH-isobutyrate_DH-rel_CS"/>
</dbReference>